<evidence type="ECO:0000313" key="2">
    <source>
        <dbReference type="EMBL" id="CEK47008.1"/>
    </source>
</evidence>
<sequence>QRSSSAPAKGTQNQSSISTKPPDKAIDREHENAYHISDQLDESTRHKKQGKHQIGVSGNPERQRSSSHSPNKTESKYYQMASNKSN</sequence>
<proteinExistence type="predicted"/>
<accession>A0A0B6XT44</accession>
<name>A0A0B6XT44_9EUPU</name>
<feature type="compositionally biased region" description="Polar residues" evidence="1">
    <location>
        <begin position="1"/>
        <end position="19"/>
    </location>
</feature>
<dbReference type="EMBL" id="HACG01000143">
    <property type="protein sequence ID" value="CEK47008.1"/>
    <property type="molecule type" value="Transcribed_RNA"/>
</dbReference>
<feature type="non-terminal residue" evidence="2">
    <location>
        <position position="1"/>
    </location>
</feature>
<gene>
    <name evidence="2" type="primary">ORF345</name>
</gene>
<organism evidence="2">
    <name type="scientific">Arion vulgaris</name>
    <dbReference type="NCBI Taxonomy" id="1028688"/>
    <lineage>
        <taxon>Eukaryota</taxon>
        <taxon>Metazoa</taxon>
        <taxon>Spiralia</taxon>
        <taxon>Lophotrochozoa</taxon>
        <taxon>Mollusca</taxon>
        <taxon>Gastropoda</taxon>
        <taxon>Heterobranchia</taxon>
        <taxon>Euthyneura</taxon>
        <taxon>Panpulmonata</taxon>
        <taxon>Eupulmonata</taxon>
        <taxon>Stylommatophora</taxon>
        <taxon>Helicina</taxon>
        <taxon>Arionoidea</taxon>
        <taxon>Arionidae</taxon>
        <taxon>Arion</taxon>
    </lineage>
</organism>
<reference evidence="2" key="1">
    <citation type="submission" date="2014-12" db="EMBL/GenBank/DDBJ databases">
        <title>Insight into the proteome of Arion vulgaris.</title>
        <authorList>
            <person name="Aradska J."/>
            <person name="Bulat T."/>
            <person name="Smidak R."/>
            <person name="Sarate P."/>
            <person name="Gangsoo J."/>
            <person name="Sialana F."/>
            <person name="Bilban M."/>
            <person name="Lubec G."/>
        </authorList>
    </citation>
    <scope>NUCLEOTIDE SEQUENCE</scope>
    <source>
        <tissue evidence="2">Skin</tissue>
    </source>
</reference>
<feature type="compositionally biased region" description="Basic and acidic residues" evidence="1">
    <location>
        <begin position="21"/>
        <end position="33"/>
    </location>
</feature>
<protein>
    <submittedName>
        <fullName evidence="2">Uncharacterized protein</fullName>
    </submittedName>
</protein>
<evidence type="ECO:0000256" key="1">
    <source>
        <dbReference type="SAM" id="MobiDB-lite"/>
    </source>
</evidence>
<feature type="region of interest" description="Disordered" evidence="1">
    <location>
        <begin position="1"/>
        <end position="86"/>
    </location>
</feature>
<feature type="non-terminal residue" evidence="2">
    <location>
        <position position="86"/>
    </location>
</feature>
<dbReference type="AlphaFoldDB" id="A0A0B6XT44"/>